<dbReference type="GO" id="GO:0016197">
    <property type="term" value="P:endosomal transport"/>
    <property type="evidence" value="ECO:0007669"/>
    <property type="project" value="TreeGrafter"/>
</dbReference>
<feature type="compositionally biased region" description="Polar residues" evidence="1">
    <location>
        <begin position="976"/>
        <end position="985"/>
    </location>
</feature>
<name>A0A843WUC6_COLES</name>
<feature type="domain" description="EF-hand" evidence="3">
    <location>
        <begin position="405"/>
        <end position="440"/>
    </location>
</feature>
<accession>A0A843WUC6</accession>
<dbReference type="AlphaFoldDB" id="A0A843WUC6"/>
<feature type="region of interest" description="Disordered" evidence="1">
    <location>
        <begin position="553"/>
        <end position="588"/>
    </location>
</feature>
<dbReference type="InterPro" id="IPR011992">
    <property type="entry name" value="EF-hand-dom_pair"/>
</dbReference>
<dbReference type="OrthoDB" id="524326at2759"/>
<dbReference type="PROSITE" id="PS50031">
    <property type="entry name" value="EH"/>
    <property type="match status" value="2"/>
</dbReference>
<dbReference type="Pfam" id="PF12763">
    <property type="entry name" value="EH"/>
    <property type="match status" value="2"/>
</dbReference>
<organism evidence="4 5">
    <name type="scientific">Colocasia esculenta</name>
    <name type="common">Wild taro</name>
    <name type="synonym">Arum esculentum</name>
    <dbReference type="NCBI Taxonomy" id="4460"/>
    <lineage>
        <taxon>Eukaryota</taxon>
        <taxon>Viridiplantae</taxon>
        <taxon>Streptophyta</taxon>
        <taxon>Embryophyta</taxon>
        <taxon>Tracheophyta</taxon>
        <taxon>Spermatophyta</taxon>
        <taxon>Magnoliopsida</taxon>
        <taxon>Liliopsida</taxon>
        <taxon>Araceae</taxon>
        <taxon>Aroideae</taxon>
        <taxon>Colocasieae</taxon>
        <taxon>Colocasia</taxon>
    </lineage>
</organism>
<dbReference type="SMART" id="SM00027">
    <property type="entry name" value="EH"/>
    <property type="match status" value="2"/>
</dbReference>
<dbReference type="InterPro" id="IPR002048">
    <property type="entry name" value="EF_hand_dom"/>
</dbReference>
<feature type="region of interest" description="Disordered" evidence="1">
    <location>
        <begin position="975"/>
        <end position="1018"/>
    </location>
</feature>
<comment type="caution">
    <text evidence="4">The sequence shown here is derived from an EMBL/GenBank/DDBJ whole genome shotgun (WGS) entry which is preliminary data.</text>
</comment>
<feature type="region of interest" description="Disordered" evidence="1">
    <location>
        <begin position="922"/>
        <end position="946"/>
    </location>
</feature>
<dbReference type="PANTHER" id="PTHR11216">
    <property type="entry name" value="EH DOMAIN"/>
    <property type="match status" value="1"/>
</dbReference>
<feature type="compositionally biased region" description="Polar residues" evidence="1">
    <location>
        <begin position="331"/>
        <end position="351"/>
    </location>
</feature>
<feature type="compositionally biased region" description="Low complexity" evidence="1">
    <location>
        <begin position="353"/>
        <end position="366"/>
    </location>
</feature>
<dbReference type="CDD" id="cd00052">
    <property type="entry name" value="EH"/>
    <property type="match status" value="2"/>
</dbReference>
<dbReference type="GO" id="GO:0005737">
    <property type="term" value="C:cytoplasm"/>
    <property type="evidence" value="ECO:0007669"/>
    <property type="project" value="TreeGrafter"/>
</dbReference>
<feature type="domain" description="EH" evidence="2">
    <location>
        <begin position="10"/>
        <end position="100"/>
    </location>
</feature>
<feature type="compositionally biased region" description="Polar residues" evidence="1">
    <location>
        <begin position="553"/>
        <end position="562"/>
    </location>
</feature>
<keyword evidence="5" id="KW-1185">Reference proteome</keyword>
<feature type="region of interest" description="Disordered" evidence="1">
    <location>
        <begin position="256"/>
        <end position="278"/>
    </location>
</feature>
<feature type="region of interest" description="Disordered" evidence="1">
    <location>
        <begin position="790"/>
        <end position="852"/>
    </location>
</feature>
<dbReference type="PANTHER" id="PTHR11216:SF161">
    <property type="entry name" value="CALCIUM-BINDING EF HAND FAMILY PROTEIN"/>
    <property type="match status" value="1"/>
</dbReference>
<feature type="compositionally biased region" description="Low complexity" evidence="1">
    <location>
        <begin position="377"/>
        <end position="395"/>
    </location>
</feature>
<evidence type="ECO:0000313" key="5">
    <source>
        <dbReference type="Proteomes" id="UP000652761"/>
    </source>
</evidence>
<feature type="compositionally biased region" description="Basic and acidic residues" evidence="1">
    <location>
        <begin position="825"/>
        <end position="843"/>
    </location>
</feature>
<proteinExistence type="predicted"/>
<feature type="compositionally biased region" description="Polar residues" evidence="1">
    <location>
        <begin position="926"/>
        <end position="937"/>
    </location>
</feature>
<dbReference type="SUPFAM" id="SSF47473">
    <property type="entry name" value="EF-hand"/>
    <property type="match status" value="2"/>
</dbReference>
<evidence type="ECO:0000259" key="2">
    <source>
        <dbReference type="PROSITE" id="PS50031"/>
    </source>
</evidence>
<feature type="compositionally biased region" description="Polar residues" evidence="1">
    <location>
        <begin position="571"/>
        <end position="580"/>
    </location>
</feature>
<evidence type="ECO:0000313" key="4">
    <source>
        <dbReference type="EMBL" id="MQM08065.1"/>
    </source>
</evidence>
<reference evidence="4" key="1">
    <citation type="submission" date="2017-07" db="EMBL/GenBank/DDBJ databases">
        <title>Taro Niue Genome Assembly and Annotation.</title>
        <authorList>
            <person name="Atibalentja N."/>
            <person name="Keating K."/>
            <person name="Fields C.J."/>
        </authorList>
    </citation>
    <scope>NUCLEOTIDE SEQUENCE</scope>
    <source>
        <strain evidence="4">Niue_2</strain>
        <tissue evidence="4">Leaf</tissue>
    </source>
</reference>
<dbReference type="PROSITE" id="PS50222">
    <property type="entry name" value="EF_HAND_2"/>
    <property type="match status" value="2"/>
</dbReference>
<dbReference type="EMBL" id="NMUH01004022">
    <property type="protein sequence ID" value="MQM08065.1"/>
    <property type="molecule type" value="Genomic_DNA"/>
</dbReference>
<evidence type="ECO:0000259" key="3">
    <source>
        <dbReference type="PROSITE" id="PS50222"/>
    </source>
</evidence>
<protein>
    <submittedName>
        <fullName evidence="4">Uncharacterized protein</fullName>
    </submittedName>
</protein>
<dbReference type="InterPro" id="IPR000261">
    <property type="entry name" value="EH_dom"/>
</dbReference>
<dbReference type="Gene3D" id="1.10.238.10">
    <property type="entry name" value="EF-hand"/>
    <property type="match status" value="2"/>
</dbReference>
<feature type="region of interest" description="Disordered" evidence="1">
    <location>
        <begin position="328"/>
        <end position="399"/>
    </location>
</feature>
<dbReference type="SMART" id="SM00054">
    <property type="entry name" value="EFh"/>
    <property type="match status" value="4"/>
</dbReference>
<feature type="domain" description="EH" evidence="2">
    <location>
        <begin position="406"/>
        <end position="488"/>
    </location>
</feature>
<feature type="compositionally biased region" description="Polar residues" evidence="1">
    <location>
        <begin position="807"/>
        <end position="819"/>
    </location>
</feature>
<dbReference type="GO" id="GO:0005886">
    <property type="term" value="C:plasma membrane"/>
    <property type="evidence" value="ECO:0007669"/>
    <property type="project" value="TreeGrafter"/>
</dbReference>
<dbReference type="GO" id="GO:0005509">
    <property type="term" value="F:calcium ion binding"/>
    <property type="evidence" value="ECO:0007669"/>
    <property type="project" value="InterPro"/>
</dbReference>
<evidence type="ECO:0000256" key="1">
    <source>
        <dbReference type="SAM" id="MobiDB-lite"/>
    </source>
</evidence>
<dbReference type="Proteomes" id="UP000652761">
    <property type="component" value="Unassembled WGS sequence"/>
</dbReference>
<feature type="domain" description="EF-hand" evidence="3">
    <location>
        <begin position="9"/>
        <end position="44"/>
    </location>
</feature>
<sequence>MAARPGQPPSMETFDAYFRRADLDMDGRVTGAEAVAFFQGSNLPKQVLAQIWMYSDSKKTGFLGRQEFYNALRLVTVAQSGQNLTPEIVKAALEGPAASKIPPPQISSVAVPPTSGNQMTMQRPTLNSTIAPSHQIGSITPTSSQNFGYRGPQALPNLNMSQQAFLSADGQYLKPNQAASVIPPRPLVGQGFLGGGMAAGAHLPNSNVLNISTDWPTGRMAGASVGGASQVPRSMAPAAGQERLGLAQSGLMTSLTPRAETPSVPPKPMDPLSSLQPSANDSKALVVSGNGFPTSSVFGDDVFTAMPPPRQDAFASINVPSSSTVVSMTSGLQTSVRQNQNAPSQSSSTMPYGSGQVQQSQSMVKQSPHEMVQSALSSTPSVPSVGTSVPGSSPSERAWPKFSQKDIQKYTRVFAEVDTDKDGKITGEEARQLFMSWKLPREILKQVWDLSDQDNDSMLSHREFVVALYLMERYREGYPLPSVLPNSVKYDETLLQATTQPSSFYSNPAWQPRPVYPQHGMSRLRPAIPVAGLNPQAQVKVPQQVDSSMQLVQQKLSGSAAENLSKEEHNGVNSEVQESTDSGKKGQELEKQIMDSKEKIEFYRTKMQDLVLYKTRCDNRLNEITEKASADKREVESLAKKYEEKYKQVAELASKLTIEEATFRDIQERKLELHNAIVKMDQGGSADGLLQVRADRIQSDLEELVKALNERCKKHDLHVKSTGVVELPFGWEPGIHEGAVDWDEEWDKFEDEGFAISKDLSVSQVSSSVNVDKKFEVPLDIRDHMVDSQPIYSHSEDGSMGSPPTSPRRSSLESQSQDFHSAKVGVHDDSPRLKADQSNHARAESTSSGGKFIDETSWGAAFDTNNDADSVWDFNSKEFDHDVDKQNSFFGSGDLGLDPIRTASPSATSVFGMKERSTFFADSVPGTPQFNSNSSPRFSEGPEERSFDSFGRFDSFSMHDSGFFSQRENLARFDSIRSTSDQSQRYAFDDTDPFGSTGPFKTSEGQTARKGSDNWSSF</sequence>
<dbReference type="GO" id="GO:0006897">
    <property type="term" value="P:endocytosis"/>
    <property type="evidence" value="ECO:0007669"/>
    <property type="project" value="TreeGrafter"/>
</dbReference>
<gene>
    <name evidence="4" type="ORF">Taro_040916</name>
</gene>